<dbReference type="GO" id="GO:0006633">
    <property type="term" value="P:fatty acid biosynthetic process"/>
    <property type="evidence" value="ECO:0007669"/>
    <property type="project" value="TreeGrafter"/>
</dbReference>
<evidence type="ECO:0000256" key="1">
    <source>
        <dbReference type="ARBA" id="ARBA00006484"/>
    </source>
</evidence>
<dbReference type="EMBL" id="CP055675">
    <property type="protein sequence ID" value="QLN01804.1"/>
    <property type="molecule type" value="Genomic_DNA"/>
</dbReference>
<dbReference type="Pfam" id="PF00106">
    <property type="entry name" value="adh_short"/>
    <property type="match status" value="1"/>
</dbReference>
<comment type="similarity">
    <text evidence="1 2">Belongs to the short-chain dehydrogenases/reductases (SDR) family.</text>
</comment>
<dbReference type="Proteomes" id="UP000510927">
    <property type="component" value="Chromosome"/>
</dbReference>
<dbReference type="AlphaFoldDB" id="A0A7K4HTA7"/>
<dbReference type="Gene3D" id="3.40.50.720">
    <property type="entry name" value="NAD(P)-binding Rossmann-like Domain"/>
    <property type="match status" value="1"/>
</dbReference>
<dbReference type="GO" id="GO:0048038">
    <property type="term" value="F:quinone binding"/>
    <property type="evidence" value="ECO:0007669"/>
    <property type="project" value="TreeGrafter"/>
</dbReference>
<dbReference type="PRINTS" id="PR00080">
    <property type="entry name" value="SDRFAMILY"/>
</dbReference>
<dbReference type="GO" id="GO:0016616">
    <property type="term" value="F:oxidoreductase activity, acting on the CH-OH group of donors, NAD or NADP as acceptor"/>
    <property type="evidence" value="ECO:0007669"/>
    <property type="project" value="TreeGrafter"/>
</dbReference>
<dbReference type="InterPro" id="IPR057326">
    <property type="entry name" value="KR_dom"/>
</dbReference>
<dbReference type="SMART" id="SM00822">
    <property type="entry name" value="PKS_KR"/>
    <property type="match status" value="1"/>
</dbReference>
<dbReference type="PANTHER" id="PTHR42760">
    <property type="entry name" value="SHORT-CHAIN DEHYDROGENASES/REDUCTASES FAMILY MEMBER"/>
    <property type="match status" value="1"/>
</dbReference>
<dbReference type="PRINTS" id="PR00081">
    <property type="entry name" value="GDHRDH"/>
</dbReference>
<dbReference type="InterPro" id="IPR002347">
    <property type="entry name" value="SDR_fam"/>
</dbReference>
<evidence type="ECO:0000313" key="5">
    <source>
        <dbReference type="Proteomes" id="UP000510927"/>
    </source>
</evidence>
<protein>
    <submittedName>
        <fullName evidence="4">SDR family oxidoreductase</fullName>
    </submittedName>
</protein>
<gene>
    <name evidence="4" type="ORF">HVY52_19155</name>
</gene>
<sequence>MKTVLISGGTFGLGREIALGLARSGYNVVAFGLDSKQPASLAQNSIQAMRSEAEQEHLPLQVLEADVTREQDIAAVVNCALSHYGRIDAVVNNAAIGPLGKATDTEPSLWDRVLAVNLKGPYLLARAVVPYLQQQNGGSIINVGSGAGWGKANMLAYAASKGGLIAFNAAMALDYFADRIRVNMVIPGGGGIAGGMSLGRNQEYGQGVAQPYIGSVAGRAVNGEDMMATIRFLLSDEAQAISGTIIDIGCFFHQGSSTPPGVKL</sequence>
<proteinExistence type="inferred from homology"/>
<organism evidence="4 5">
    <name type="scientific">Escherichia fergusonii</name>
    <dbReference type="NCBI Taxonomy" id="564"/>
    <lineage>
        <taxon>Bacteria</taxon>
        <taxon>Pseudomonadati</taxon>
        <taxon>Pseudomonadota</taxon>
        <taxon>Gammaproteobacteria</taxon>
        <taxon>Enterobacterales</taxon>
        <taxon>Enterobacteriaceae</taxon>
        <taxon>Escherichia</taxon>
    </lineage>
</organism>
<dbReference type="SUPFAM" id="SSF51735">
    <property type="entry name" value="NAD(P)-binding Rossmann-fold domains"/>
    <property type="match status" value="1"/>
</dbReference>
<evidence type="ECO:0000313" key="4">
    <source>
        <dbReference type="EMBL" id="QLN01804.1"/>
    </source>
</evidence>
<dbReference type="PANTHER" id="PTHR42760:SF122">
    <property type="entry name" value="NAD(P)-BINDING PROTEIN"/>
    <property type="match status" value="1"/>
</dbReference>
<reference evidence="4 5" key="1">
    <citation type="submission" date="2020-06" db="EMBL/GenBank/DDBJ databases">
        <title>REHAB project genomes.</title>
        <authorList>
            <person name="Shaw L.P."/>
        </authorList>
    </citation>
    <scope>NUCLEOTIDE SEQUENCE [LARGE SCALE GENOMIC DNA]</scope>
    <source>
        <strain evidence="4 5">RHB28-C13</strain>
    </source>
</reference>
<evidence type="ECO:0000256" key="2">
    <source>
        <dbReference type="RuleBase" id="RU000363"/>
    </source>
</evidence>
<dbReference type="CDD" id="cd05233">
    <property type="entry name" value="SDR_c"/>
    <property type="match status" value="1"/>
</dbReference>
<dbReference type="RefSeq" id="WP_000859691.1">
    <property type="nucleotide sequence ID" value="NZ_BRYJ01000235.1"/>
</dbReference>
<evidence type="ECO:0000259" key="3">
    <source>
        <dbReference type="SMART" id="SM00822"/>
    </source>
</evidence>
<name>A0A7K4HTA7_ESCFE</name>
<dbReference type="FunFam" id="3.40.50.720:FF:000084">
    <property type="entry name" value="Short-chain dehydrogenase reductase"/>
    <property type="match status" value="1"/>
</dbReference>
<accession>A0A7K4HTA7</accession>
<feature type="domain" description="Ketoreductase" evidence="3">
    <location>
        <begin position="2"/>
        <end position="195"/>
    </location>
</feature>
<dbReference type="InterPro" id="IPR036291">
    <property type="entry name" value="NAD(P)-bd_dom_sf"/>
</dbReference>